<dbReference type="InterPro" id="IPR007165">
    <property type="entry name" value="Phage_holin_4_2"/>
</dbReference>
<feature type="transmembrane region" description="Helical" evidence="1">
    <location>
        <begin position="110"/>
        <end position="128"/>
    </location>
</feature>
<dbReference type="PANTHER" id="PTHR37309">
    <property type="entry name" value="SLR0284 PROTEIN"/>
    <property type="match status" value="1"/>
</dbReference>
<sequence>MFSLIKTLIAAAAAIFTVSSIIPGISYQGDLQVFLAATLIFALFQLLVKPLLNLVALPLNFVTFGLFSFFISVGLFYAVSAFVPGFTIAGFSFSGIHWGALLVPAFEMPVYGTAIAGAFVSSLIFSLFGQNNG</sequence>
<keyword evidence="1" id="KW-0472">Membrane</keyword>
<comment type="caution">
    <text evidence="2">The sequence shown here is derived from an EMBL/GenBank/DDBJ whole genome shotgun (WGS) entry which is preliminary data.</text>
</comment>
<evidence type="ECO:0000256" key="1">
    <source>
        <dbReference type="SAM" id="Phobius"/>
    </source>
</evidence>
<dbReference type="Proteomes" id="UP000034119">
    <property type="component" value="Unassembled WGS sequence"/>
</dbReference>
<gene>
    <name evidence="2" type="ORF">UY40_C0008G0030</name>
</gene>
<name>A0A0G1VGX1_9BACT</name>
<protein>
    <recommendedName>
        <fullName evidence="4">Integral membrane protein</fullName>
    </recommendedName>
</protein>
<evidence type="ECO:0000313" key="2">
    <source>
        <dbReference type="EMBL" id="KKW05803.1"/>
    </source>
</evidence>
<keyword evidence="1" id="KW-1133">Transmembrane helix</keyword>
<dbReference type="AlphaFoldDB" id="A0A0G1VGX1"/>
<keyword evidence="1" id="KW-0812">Transmembrane</keyword>
<dbReference type="EMBL" id="LCPW01000008">
    <property type="protein sequence ID" value="KKW05803.1"/>
    <property type="molecule type" value="Genomic_DNA"/>
</dbReference>
<dbReference type="Pfam" id="PF04020">
    <property type="entry name" value="Phage_holin_4_2"/>
    <property type="match status" value="1"/>
</dbReference>
<proteinExistence type="predicted"/>
<evidence type="ECO:0008006" key="4">
    <source>
        <dbReference type="Google" id="ProtNLM"/>
    </source>
</evidence>
<feature type="transmembrane region" description="Helical" evidence="1">
    <location>
        <begin position="31"/>
        <end position="48"/>
    </location>
</feature>
<organism evidence="2 3">
    <name type="scientific">candidate division CPR1 bacterium GW2011_GWC1_49_13</name>
    <dbReference type="NCBI Taxonomy" id="1618342"/>
    <lineage>
        <taxon>Bacteria</taxon>
        <taxon>candidate division CPR1</taxon>
    </lineage>
</organism>
<dbReference type="STRING" id="1618342.UY40_C0008G0030"/>
<dbReference type="PANTHER" id="PTHR37309:SF1">
    <property type="entry name" value="SLR0284 PROTEIN"/>
    <property type="match status" value="1"/>
</dbReference>
<accession>A0A0G1VGX1</accession>
<reference evidence="2 3" key="1">
    <citation type="journal article" date="2015" name="Nature">
        <title>rRNA introns, odd ribosomes, and small enigmatic genomes across a large radiation of phyla.</title>
        <authorList>
            <person name="Brown C.T."/>
            <person name="Hug L.A."/>
            <person name="Thomas B.C."/>
            <person name="Sharon I."/>
            <person name="Castelle C.J."/>
            <person name="Singh A."/>
            <person name="Wilkins M.J."/>
            <person name="Williams K.H."/>
            <person name="Banfield J.F."/>
        </authorList>
    </citation>
    <scope>NUCLEOTIDE SEQUENCE [LARGE SCALE GENOMIC DNA]</scope>
</reference>
<evidence type="ECO:0000313" key="3">
    <source>
        <dbReference type="Proteomes" id="UP000034119"/>
    </source>
</evidence>
<feature type="transmembrane region" description="Helical" evidence="1">
    <location>
        <begin position="7"/>
        <end position="25"/>
    </location>
</feature>